<dbReference type="GO" id="GO:0016020">
    <property type="term" value="C:membrane"/>
    <property type="evidence" value="ECO:0007669"/>
    <property type="project" value="UniProtKB-SubCell"/>
</dbReference>
<organism evidence="8 9">
    <name type="scientific">Phaeobacter italicus</name>
    <dbReference type="NCBI Taxonomy" id="481446"/>
    <lineage>
        <taxon>Bacteria</taxon>
        <taxon>Pseudomonadati</taxon>
        <taxon>Pseudomonadota</taxon>
        <taxon>Alphaproteobacteria</taxon>
        <taxon>Rhodobacterales</taxon>
        <taxon>Roseobacteraceae</taxon>
        <taxon>Phaeobacter</taxon>
    </lineage>
</organism>
<reference evidence="9" key="1">
    <citation type="submission" date="2015-05" db="EMBL/GenBank/DDBJ databases">
        <authorList>
            <person name="Rodrigo-Torres Lidia"/>
            <person name="Arahal R.David."/>
        </authorList>
    </citation>
    <scope>NUCLEOTIDE SEQUENCE [LARGE SCALE GENOMIC DNA]</scope>
    <source>
        <strain evidence="9">CECT 7321</strain>
    </source>
</reference>
<proteinExistence type="inferred from homology"/>
<dbReference type="PANTHER" id="PTHR22911">
    <property type="entry name" value="ACYL-MALONYL CONDENSING ENZYME-RELATED"/>
    <property type="match status" value="1"/>
</dbReference>
<feature type="domain" description="EamA" evidence="7">
    <location>
        <begin position="151"/>
        <end position="288"/>
    </location>
</feature>
<dbReference type="InterPro" id="IPR000620">
    <property type="entry name" value="EamA_dom"/>
</dbReference>
<protein>
    <submittedName>
        <fullName evidence="8">Carboxylate/amino acid/amine transporter</fullName>
    </submittedName>
</protein>
<feature type="transmembrane region" description="Helical" evidence="6">
    <location>
        <begin position="189"/>
        <end position="211"/>
    </location>
</feature>
<dbReference type="SUPFAM" id="SSF103481">
    <property type="entry name" value="Multidrug resistance efflux transporter EmrE"/>
    <property type="match status" value="2"/>
</dbReference>
<evidence type="ECO:0000256" key="6">
    <source>
        <dbReference type="SAM" id="Phobius"/>
    </source>
</evidence>
<evidence type="ECO:0000256" key="2">
    <source>
        <dbReference type="ARBA" id="ARBA00009853"/>
    </source>
</evidence>
<evidence type="ECO:0000256" key="5">
    <source>
        <dbReference type="ARBA" id="ARBA00023136"/>
    </source>
</evidence>
<dbReference type="Pfam" id="PF00892">
    <property type="entry name" value="EamA"/>
    <property type="match status" value="2"/>
</dbReference>
<feature type="transmembrane region" description="Helical" evidence="6">
    <location>
        <begin position="41"/>
        <end position="62"/>
    </location>
</feature>
<feature type="domain" description="EamA" evidence="7">
    <location>
        <begin position="8"/>
        <end position="140"/>
    </location>
</feature>
<evidence type="ECO:0000313" key="8">
    <source>
        <dbReference type="EMBL" id="CRL11847.1"/>
    </source>
</evidence>
<keyword evidence="4 6" id="KW-1133">Transmembrane helix</keyword>
<dbReference type="PANTHER" id="PTHR22911:SF6">
    <property type="entry name" value="SOLUTE CARRIER FAMILY 35 MEMBER G1"/>
    <property type="match status" value="1"/>
</dbReference>
<dbReference type="RefSeq" id="WP_050673754.1">
    <property type="nucleotide sequence ID" value="NZ_BSKQ01000001.1"/>
</dbReference>
<sequence>MTHDRPSLGILLMLGFCITAPMGDAVAKLLGAHIPLGQLLLVRFAAQVLLLAPLILATGRVWRMQGRVLRLTFVRTLLHIAGIGAMFTGLKYLPLADAVAIAFVMPFIMLFLGKFILGEEVGMVRLLACIVGFGGTLLVIQPSFVAVGWHALWPLMVAVIFAFFMLVTRQIAKDTDPISLQAVSGTMACGLLAPVFAVGAATDLPILAIVSPTADQWALLAAIGLLGTAAHLLMTWSLRYAPAATLASMQYLEIPVAALIGLWIFDELPNGLAALGILITIAAGLFVILRERQIQLRQAAADREALLLKDPPIAPEQPAV</sequence>
<dbReference type="AlphaFoldDB" id="A0A0H5D3Q1"/>
<dbReference type="InterPro" id="IPR037185">
    <property type="entry name" value="EmrE-like"/>
</dbReference>
<dbReference type="STRING" id="481446.NIT7645_00463"/>
<evidence type="ECO:0000313" key="9">
    <source>
        <dbReference type="Proteomes" id="UP000043764"/>
    </source>
</evidence>
<evidence type="ECO:0000256" key="1">
    <source>
        <dbReference type="ARBA" id="ARBA00004141"/>
    </source>
</evidence>
<name>A0A0H5D3Q1_9RHOB</name>
<evidence type="ECO:0000259" key="7">
    <source>
        <dbReference type="Pfam" id="PF00892"/>
    </source>
</evidence>
<comment type="subcellular location">
    <subcellularLocation>
        <location evidence="1">Membrane</location>
        <topology evidence="1">Multi-pass membrane protein</topology>
    </subcellularLocation>
</comment>
<dbReference type="Proteomes" id="UP000043764">
    <property type="component" value="Unassembled WGS sequence"/>
</dbReference>
<feature type="transmembrane region" description="Helical" evidence="6">
    <location>
        <begin position="124"/>
        <end position="145"/>
    </location>
</feature>
<evidence type="ECO:0000256" key="4">
    <source>
        <dbReference type="ARBA" id="ARBA00022989"/>
    </source>
</evidence>
<accession>A0A0H5D3Q1</accession>
<feature type="transmembrane region" description="Helical" evidence="6">
    <location>
        <begin position="74"/>
        <end position="93"/>
    </location>
</feature>
<feature type="transmembrane region" description="Helical" evidence="6">
    <location>
        <begin position="243"/>
        <end position="265"/>
    </location>
</feature>
<evidence type="ECO:0000256" key="3">
    <source>
        <dbReference type="ARBA" id="ARBA00022692"/>
    </source>
</evidence>
<feature type="transmembrane region" description="Helical" evidence="6">
    <location>
        <begin position="151"/>
        <end position="168"/>
    </location>
</feature>
<feature type="transmembrane region" description="Helical" evidence="6">
    <location>
        <begin position="217"/>
        <end position="236"/>
    </location>
</feature>
<feature type="transmembrane region" description="Helical" evidence="6">
    <location>
        <begin position="271"/>
        <end position="289"/>
    </location>
</feature>
<dbReference type="EMBL" id="CVRL01000035">
    <property type="protein sequence ID" value="CRL11847.1"/>
    <property type="molecule type" value="Genomic_DNA"/>
</dbReference>
<keyword evidence="3 6" id="KW-0812">Transmembrane</keyword>
<gene>
    <name evidence="8" type="ORF">NIT7321_02717</name>
</gene>
<keyword evidence="5 6" id="KW-0472">Membrane</keyword>
<feature type="transmembrane region" description="Helical" evidence="6">
    <location>
        <begin position="99"/>
        <end position="117"/>
    </location>
</feature>
<comment type="similarity">
    <text evidence="2">Belongs to the drug/metabolite transporter (DMT) superfamily. 10 TMS drug/metabolite exporter (DME) (TC 2.A.7.3) family.</text>
</comment>
<keyword evidence="9" id="KW-1185">Reference proteome</keyword>